<proteinExistence type="inferred from homology"/>
<dbReference type="EMBL" id="JAACJN010000039">
    <property type="protein sequence ID" value="KAF5385602.1"/>
    <property type="molecule type" value="Genomic_DNA"/>
</dbReference>
<dbReference type="SUPFAM" id="SSF48264">
    <property type="entry name" value="Cytochrome P450"/>
    <property type="match status" value="1"/>
</dbReference>
<dbReference type="Pfam" id="PF00067">
    <property type="entry name" value="p450"/>
    <property type="match status" value="1"/>
</dbReference>
<dbReference type="GO" id="GO:0005506">
    <property type="term" value="F:iron ion binding"/>
    <property type="evidence" value="ECO:0007669"/>
    <property type="project" value="InterPro"/>
</dbReference>
<evidence type="ECO:0000256" key="7">
    <source>
        <dbReference type="ARBA" id="ARBA00023004"/>
    </source>
</evidence>
<dbReference type="InterPro" id="IPR050364">
    <property type="entry name" value="Cytochrome_P450_fung"/>
</dbReference>
<dbReference type="Gene3D" id="1.10.630.10">
    <property type="entry name" value="Cytochrome P450"/>
    <property type="match status" value="1"/>
</dbReference>
<evidence type="ECO:0000256" key="4">
    <source>
        <dbReference type="ARBA" id="ARBA00022617"/>
    </source>
</evidence>
<evidence type="ECO:0000256" key="9">
    <source>
        <dbReference type="SAM" id="MobiDB-lite"/>
    </source>
</evidence>
<evidence type="ECO:0000256" key="2">
    <source>
        <dbReference type="ARBA" id="ARBA00005179"/>
    </source>
</evidence>
<dbReference type="Proteomes" id="UP000518752">
    <property type="component" value="Unassembled WGS sequence"/>
</dbReference>
<dbReference type="InterPro" id="IPR036396">
    <property type="entry name" value="Cyt_P450_sf"/>
</dbReference>
<evidence type="ECO:0000256" key="5">
    <source>
        <dbReference type="ARBA" id="ARBA00022723"/>
    </source>
</evidence>
<dbReference type="OrthoDB" id="2789670at2759"/>
<sequence>MSRVPVIAIHINQALLVARVLHYVGTQTAHLALVSEIVGTSDDEREMSEGTVTAMFLGICPRIVNQLAFPGSYRRRKAEFEDEIFLLPRLLGGNSAPVRAENEFGNAQDPLDTFSDQHVLPIRNGDSAIAGGAVTSEEVYSEVVFNNSKRAKIRARSDSATTERSASTPVPSASPSCQFFYLRNGNILVINDLEVAVDLLERRSAIYSDRESSVMLEIRFFPAQYKEVHLFLRRLINTPSDCMQHCMALSQGAIYSSVYGLDLEPGHDIARKAIEVVHDLFDSVILQNGAFHLLNRFPWLRYMPSWFPGCHFKRLAAHAVQEQNQMREVPFDLALNDFKTKSKPSLIAELVAQNEGNEKEVESLKAMASVSVIAAADTTGSLISSFILTMVMHPKVQTKGQEEIDRVIGADRLPTFADRPSLPYIESIYRELMRLHPPLPLCMRLECDYDASAALKLHPMFIGVSHASTKDDIYRGYCIPKGSISSFHFI</sequence>
<dbReference type="PANTHER" id="PTHR46300">
    <property type="entry name" value="P450, PUTATIVE (EUROFUNG)-RELATED-RELATED"/>
    <property type="match status" value="1"/>
</dbReference>
<accession>A0A8H5HLQ0</accession>
<keyword evidence="4" id="KW-0349">Heme</keyword>
<keyword evidence="7" id="KW-0408">Iron</keyword>
<evidence type="ECO:0000313" key="10">
    <source>
        <dbReference type="EMBL" id="KAF5385602.1"/>
    </source>
</evidence>
<name>A0A8H5HLQ0_9AGAR</name>
<dbReference type="PANTHER" id="PTHR46300:SF7">
    <property type="entry name" value="P450, PUTATIVE (EUROFUNG)-RELATED"/>
    <property type="match status" value="1"/>
</dbReference>
<keyword evidence="6" id="KW-0560">Oxidoreductase</keyword>
<dbReference type="InterPro" id="IPR002401">
    <property type="entry name" value="Cyt_P450_E_grp-I"/>
</dbReference>
<feature type="region of interest" description="Disordered" evidence="9">
    <location>
        <begin position="155"/>
        <end position="174"/>
    </location>
</feature>
<evidence type="ECO:0000313" key="11">
    <source>
        <dbReference type="Proteomes" id="UP000518752"/>
    </source>
</evidence>
<dbReference type="AlphaFoldDB" id="A0A8H5HLQ0"/>
<protein>
    <recommendedName>
        <fullName evidence="12">Cytochrome P450</fullName>
    </recommendedName>
</protein>
<evidence type="ECO:0000256" key="8">
    <source>
        <dbReference type="ARBA" id="ARBA00023033"/>
    </source>
</evidence>
<reference evidence="10 11" key="1">
    <citation type="journal article" date="2020" name="ISME J.">
        <title>Uncovering the hidden diversity of litter-decomposition mechanisms in mushroom-forming fungi.</title>
        <authorList>
            <person name="Floudas D."/>
            <person name="Bentzer J."/>
            <person name="Ahren D."/>
            <person name="Johansson T."/>
            <person name="Persson P."/>
            <person name="Tunlid A."/>
        </authorList>
    </citation>
    <scope>NUCLEOTIDE SEQUENCE [LARGE SCALE GENOMIC DNA]</scope>
    <source>
        <strain evidence="10 11">CBS 406.79</strain>
    </source>
</reference>
<evidence type="ECO:0000256" key="3">
    <source>
        <dbReference type="ARBA" id="ARBA00010617"/>
    </source>
</evidence>
<dbReference type="PRINTS" id="PR00463">
    <property type="entry name" value="EP450I"/>
</dbReference>
<dbReference type="InterPro" id="IPR001128">
    <property type="entry name" value="Cyt_P450"/>
</dbReference>
<comment type="cofactor">
    <cofactor evidence="1">
        <name>heme</name>
        <dbReference type="ChEBI" id="CHEBI:30413"/>
    </cofactor>
</comment>
<evidence type="ECO:0000256" key="1">
    <source>
        <dbReference type="ARBA" id="ARBA00001971"/>
    </source>
</evidence>
<dbReference type="GO" id="GO:0020037">
    <property type="term" value="F:heme binding"/>
    <property type="evidence" value="ECO:0007669"/>
    <property type="project" value="InterPro"/>
</dbReference>
<comment type="caution">
    <text evidence="10">The sequence shown here is derived from an EMBL/GenBank/DDBJ whole genome shotgun (WGS) entry which is preliminary data.</text>
</comment>
<organism evidence="10 11">
    <name type="scientific">Collybiopsis confluens</name>
    <dbReference type="NCBI Taxonomy" id="2823264"/>
    <lineage>
        <taxon>Eukaryota</taxon>
        <taxon>Fungi</taxon>
        <taxon>Dikarya</taxon>
        <taxon>Basidiomycota</taxon>
        <taxon>Agaricomycotina</taxon>
        <taxon>Agaricomycetes</taxon>
        <taxon>Agaricomycetidae</taxon>
        <taxon>Agaricales</taxon>
        <taxon>Marasmiineae</taxon>
        <taxon>Omphalotaceae</taxon>
        <taxon>Collybiopsis</taxon>
    </lineage>
</organism>
<dbReference type="GO" id="GO:0004497">
    <property type="term" value="F:monooxygenase activity"/>
    <property type="evidence" value="ECO:0007669"/>
    <property type="project" value="UniProtKB-KW"/>
</dbReference>
<keyword evidence="5" id="KW-0479">Metal-binding</keyword>
<evidence type="ECO:0008006" key="12">
    <source>
        <dbReference type="Google" id="ProtNLM"/>
    </source>
</evidence>
<keyword evidence="11" id="KW-1185">Reference proteome</keyword>
<comment type="similarity">
    <text evidence="3">Belongs to the cytochrome P450 family.</text>
</comment>
<dbReference type="GO" id="GO:0016705">
    <property type="term" value="F:oxidoreductase activity, acting on paired donors, with incorporation or reduction of molecular oxygen"/>
    <property type="evidence" value="ECO:0007669"/>
    <property type="project" value="InterPro"/>
</dbReference>
<comment type="pathway">
    <text evidence="2">Secondary metabolite biosynthesis.</text>
</comment>
<evidence type="ECO:0000256" key="6">
    <source>
        <dbReference type="ARBA" id="ARBA00023002"/>
    </source>
</evidence>
<feature type="compositionally biased region" description="Low complexity" evidence="9">
    <location>
        <begin position="165"/>
        <end position="174"/>
    </location>
</feature>
<keyword evidence="8" id="KW-0503">Monooxygenase</keyword>
<gene>
    <name evidence="10" type="ORF">D9757_006788</name>
</gene>